<name>A0A1D2MIS8_ORCCI</name>
<dbReference type="Gene3D" id="3.40.50.300">
    <property type="entry name" value="P-loop containing nucleotide triphosphate hydrolases"/>
    <property type="match status" value="2"/>
</dbReference>
<evidence type="ECO:0000256" key="4">
    <source>
        <dbReference type="ARBA" id="ARBA00022833"/>
    </source>
</evidence>
<dbReference type="PANTHER" id="PTHR10887">
    <property type="entry name" value="DNA2/NAM7 HELICASE FAMILY"/>
    <property type="match status" value="1"/>
</dbReference>
<keyword evidence="2" id="KW-0677">Repeat</keyword>
<accession>A0A1D2MIS8</accession>
<organism evidence="6 7">
    <name type="scientific">Orchesella cincta</name>
    <name type="common">Springtail</name>
    <name type="synonym">Podura cincta</name>
    <dbReference type="NCBI Taxonomy" id="48709"/>
    <lineage>
        <taxon>Eukaryota</taxon>
        <taxon>Metazoa</taxon>
        <taxon>Ecdysozoa</taxon>
        <taxon>Arthropoda</taxon>
        <taxon>Hexapoda</taxon>
        <taxon>Collembola</taxon>
        <taxon>Entomobryomorpha</taxon>
        <taxon>Entomobryoidea</taxon>
        <taxon>Orchesellidae</taxon>
        <taxon>Orchesellinae</taxon>
        <taxon>Orchesella</taxon>
    </lineage>
</organism>
<evidence type="ECO:0000313" key="7">
    <source>
        <dbReference type="Proteomes" id="UP000094527"/>
    </source>
</evidence>
<dbReference type="GO" id="GO:0008270">
    <property type="term" value="F:zinc ion binding"/>
    <property type="evidence" value="ECO:0007669"/>
    <property type="project" value="UniProtKB-KW"/>
</dbReference>
<keyword evidence="3" id="KW-0863">Zinc-finger</keyword>
<evidence type="ECO:0000256" key="3">
    <source>
        <dbReference type="ARBA" id="ARBA00022771"/>
    </source>
</evidence>
<feature type="domain" description="NF-X1-type" evidence="5">
    <location>
        <begin position="447"/>
        <end position="467"/>
    </location>
</feature>
<dbReference type="SUPFAM" id="SSF52540">
    <property type="entry name" value="P-loop containing nucleoside triphosphate hydrolases"/>
    <property type="match status" value="1"/>
</dbReference>
<keyword evidence="1" id="KW-0479">Metal-binding</keyword>
<dbReference type="GO" id="GO:0031048">
    <property type="term" value="P:regulatory ncRNA-mediated heterochromatin formation"/>
    <property type="evidence" value="ECO:0007669"/>
    <property type="project" value="TreeGrafter"/>
</dbReference>
<protein>
    <submittedName>
        <fullName evidence="6">NFX1-type zinc finger-containing protein 1</fullName>
    </submittedName>
</protein>
<evidence type="ECO:0000256" key="2">
    <source>
        <dbReference type="ARBA" id="ARBA00022737"/>
    </source>
</evidence>
<dbReference type="GO" id="GO:0004386">
    <property type="term" value="F:helicase activity"/>
    <property type="evidence" value="ECO:0007669"/>
    <property type="project" value="InterPro"/>
</dbReference>
<dbReference type="InterPro" id="IPR045055">
    <property type="entry name" value="DNA2/NAM7-like"/>
</dbReference>
<dbReference type="InterPro" id="IPR027417">
    <property type="entry name" value="P-loop_NTPase"/>
</dbReference>
<dbReference type="Pfam" id="PF13086">
    <property type="entry name" value="AAA_11"/>
    <property type="match status" value="1"/>
</dbReference>
<dbReference type="InterPro" id="IPR000967">
    <property type="entry name" value="Znf_NFX1"/>
</dbReference>
<feature type="domain" description="NF-X1-type" evidence="5">
    <location>
        <begin position="500"/>
        <end position="519"/>
    </location>
</feature>
<evidence type="ECO:0000256" key="1">
    <source>
        <dbReference type="ARBA" id="ARBA00022723"/>
    </source>
</evidence>
<keyword evidence="7" id="KW-1185">Reference proteome</keyword>
<comment type="caution">
    <text evidence="6">The sequence shown here is derived from an EMBL/GenBank/DDBJ whole genome shotgun (WGS) entry which is preliminary data.</text>
</comment>
<proteinExistence type="predicted"/>
<dbReference type="GO" id="GO:0031380">
    <property type="term" value="C:nuclear RNA-directed RNA polymerase complex"/>
    <property type="evidence" value="ECO:0007669"/>
    <property type="project" value="TreeGrafter"/>
</dbReference>
<dbReference type="InterPro" id="IPR047187">
    <property type="entry name" value="SF1_C_Upf1"/>
</dbReference>
<dbReference type="PANTHER" id="PTHR10887:SF341">
    <property type="entry name" value="NFX1-TYPE ZINC FINGER-CONTAINING PROTEIN 1"/>
    <property type="match status" value="1"/>
</dbReference>
<keyword evidence="4" id="KW-0862">Zinc</keyword>
<feature type="domain" description="NF-X1-type" evidence="5">
    <location>
        <begin position="473"/>
        <end position="492"/>
    </location>
</feature>
<dbReference type="SMART" id="SM00438">
    <property type="entry name" value="ZnF_NFX"/>
    <property type="match status" value="4"/>
</dbReference>
<dbReference type="Proteomes" id="UP000094527">
    <property type="component" value="Unassembled WGS sequence"/>
</dbReference>
<dbReference type="Pfam" id="PF13087">
    <property type="entry name" value="AAA_12"/>
    <property type="match status" value="1"/>
</dbReference>
<feature type="domain" description="NF-X1-type" evidence="5">
    <location>
        <begin position="612"/>
        <end position="635"/>
    </location>
</feature>
<dbReference type="EMBL" id="LJIJ01001130">
    <property type="protein sequence ID" value="ODM92873.1"/>
    <property type="molecule type" value="Genomic_DNA"/>
</dbReference>
<dbReference type="InterPro" id="IPR041679">
    <property type="entry name" value="DNA2/NAM7-like_C"/>
</dbReference>
<reference evidence="6 7" key="1">
    <citation type="journal article" date="2016" name="Genome Biol. Evol.">
        <title>Gene Family Evolution Reflects Adaptation to Soil Environmental Stressors in the Genome of the Collembolan Orchesella cincta.</title>
        <authorList>
            <person name="Faddeeva-Vakhrusheva A."/>
            <person name="Derks M.F."/>
            <person name="Anvar S.Y."/>
            <person name="Agamennone V."/>
            <person name="Suring W."/>
            <person name="Smit S."/>
            <person name="van Straalen N.M."/>
            <person name="Roelofs D."/>
        </authorList>
    </citation>
    <scope>NUCLEOTIDE SEQUENCE [LARGE SCALE GENOMIC DNA]</scope>
    <source>
        <tissue evidence="6">Mixed pool</tissue>
    </source>
</reference>
<dbReference type="InterPro" id="IPR041677">
    <property type="entry name" value="DNA2/NAM7_AAA_11"/>
</dbReference>
<dbReference type="STRING" id="48709.A0A1D2MIS8"/>
<dbReference type="OrthoDB" id="2423195at2759"/>
<sequence>MTKELEDEIAAITDPEFVKYRDELELDRQDYLKRAKFLGTLFDLHEQDHLQLPNVDDYLRPEEVKRIVKEYRPLVRSHRDWESDSDSDYDRFHRQREDGYDNDDDYVYVERIVDAFVYSQPEFSAKGFPCSGKHAARYFKVLEITLDFRGQREELAERREAMEHSERRWRKTTKTGCVVIEEAAEILEAHIVTSLTEDCSQLILIGDHLQLRPSTNFYELEKKYRMNVSLFERMILNNVNLCTLTTQHRMRPEIADLIAGPIYSQLDNHAKVFEYPQVKGVTKNLYFLTHSQLENTDTELLSKSNYFEANFISGLCEYLLQKGYKSHQITILTTYTGQMFLLKKVISEACADVRITCVDNYQGEENDIILLSLARSNEEDKIGFGELTTEFPTWKQIGAKLKAGENCGESLELSCVQHGHKTRVSERSHFAPENLDCGLKCDMVLDCGHSCPLSCHPQDHEKYRCVQKCERKCPFGHPCSFVCWIQCPPCRTPVLNTLACGHNVQVPCCIEALHYLCPVLVTKELQCELKHEKEVPCYKHVSLVKCDILVEKKLEPCGHVRPIQCHQSIDKVDCDAEIDHIFSACNHTRRISCWEKTKRVTCEDKCGKVLDCGHECPEVCHVYDNSIHKNYVCKQTCRRVCALGHPCRFKHPCHGRCPPCPTLIIKTLECGHQVELPCRKNLSMHACTERLPRELTCGHEMLVRCGRKVEDYKCKEGCLREVRMRN</sequence>
<dbReference type="OMA" id="QTIEHAS"/>
<evidence type="ECO:0000313" key="6">
    <source>
        <dbReference type="EMBL" id="ODM92873.1"/>
    </source>
</evidence>
<gene>
    <name evidence="6" type="ORF">Ocin01_13807</name>
</gene>
<dbReference type="AlphaFoldDB" id="A0A1D2MIS8"/>
<evidence type="ECO:0000259" key="5">
    <source>
        <dbReference type="SMART" id="SM00438"/>
    </source>
</evidence>
<dbReference type="CDD" id="cd18808">
    <property type="entry name" value="SF1_C_Upf1"/>
    <property type="match status" value="1"/>
</dbReference>